<evidence type="ECO:0000259" key="2">
    <source>
        <dbReference type="Pfam" id="PF00364"/>
    </source>
</evidence>
<dbReference type="AlphaFoldDB" id="A0A933W497"/>
<dbReference type="InterPro" id="IPR000089">
    <property type="entry name" value="Biotin_lipoyl"/>
</dbReference>
<organism evidence="3 4">
    <name type="scientific">Rhodopseudomonas palustris</name>
    <dbReference type="NCBI Taxonomy" id="1076"/>
    <lineage>
        <taxon>Bacteria</taxon>
        <taxon>Pseudomonadati</taxon>
        <taxon>Pseudomonadota</taxon>
        <taxon>Alphaproteobacteria</taxon>
        <taxon>Hyphomicrobiales</taxon>
        <taxon>Nitrobacteraceae</taxon>
        <taxon>Rhodopseudomonas</taxon>
    </lineage>
</organism>
<evidence type="ECO:0000256" key="1">
    <source>
        <dbReference type="ARBA" id="ARBA00023267"/>
    </source>
</evidence>
<reference evidence="3" key="1">
    <citation type="submission" date="2020-07" db="EMBL/GenBank/DDBJ databases">
        <title>Huge and variable diversity of episymbiotic CPR bacteria and DPANN archaea in groundwater ecosystems.</title>
        <authorList>
            <person name="He C.Y."/>
            <person name="Keren R."/>
            <person name="Whittaker M."/>
            <person name="Farag I.F."/>
            <person name="Doudna J."/>
            <person name="Cate J.H.D."/>
            <person name="Banfield J.F."/>
        </authorList>
    </citation>
    <scope>NUCLEOTIDE SEQUENCE</scope>
    <source>
        <strain evidence="3">NC_groundwater_1818_Pr3_B-0.1um_66_35</strain>
    </source>
</reference>
<dbReference type="InterPro" id="IPR011053">
    <property type="entry name" value="Single_hybrid_motif"/>
</dbReference>
<proteinExistence type="predicted"/>
<dbReference type="EMBL" id="JACRJB010000078">
    <property type="protein sequence ID" value="MBI5133040.1"/>
    <property type="molecule type" value="Genomic_DNA"/>
</dbReference>
<accession>A0A933W497</accession>
<protein>
    <submittedName>
        <fullName evidence="3">Acetyl-CoA carboxylase biotin carboxyl carrier protein subunit</fullName>
    </submittedName>
</protein>
<name>A0A933W497_RHOPL</name>
<dbReference type="InterPro" id="IPR050709">
    <property type="entry name" value="Biotin_Carboxyl_Carrier/Decarb"/>
</dbReference>
<dbReference type="Pfam" id="PF00364">
    <property type="entry name" value="Biotin_lipoyl"/>
    <property type="match status" value="1"/>
</dbReference>
<sequence>MVEVRAEFVGTVVSVDCAVDLAVELGAPLLSIESMKMEYPIVSSAKGRVSKVCVNVGDVVEENQVLVSIRL</sequence>
<keyword evidence="1" id="KW-0092">Biotin</keyword>
<dbReference type="Gene3D" id="2.40.50.100">
    <property type="match status" value="1"/>
</dbReference>
<evidence type="ECO:0000313" key="4">
    <source>
        <dbReference type="Proteomes" id="UP000782519"/>
    </source>
</evidence>
<dbReference type="SUPFAM" id="SSF51230">
    <property type="entry name" value="Single hybrid motif"/>
    <property type="match status" value="1"/>
</dbReference>
<dbReference type="PANTHER" id="PTHR45266:SF3">
    <property type="entry name" value="OXALOACETATE DECARBOXYLASE ALPHA CHAIN"/>
    <property type="match status" value="1"/>
</dbReference>
<dbReference type="CDD" id="cd06850">
    <property type="entry name" value="biotinyl_domain"/>
    <property type="match status" value="1"/>
</dbReference>
<dbReference type="PANTHER" id="PTHR45266">
    <property type="entry name" value="OXALOACETATE DECARBOXYLASE ALPHA CHAIN"/>
    <property type="match status" value="1"/>
</dbReference>
<comment type="caution">
    <text evidence="3">The sequence shown here is derived from an EMBL/GenBank/DDBJ whole genome shotgun (WGS) entry which is preliminary data.</text>
</comment>
<gene>
    <name evidence="3" type="ORF">HZA66_26675</name>
</gene>
<evidence type="ECO:0000313" key="3">
    <source>
        <dbReference type="EMBL" id="MBI5133040.1"/>
    </source>
</evidence>
<feature type="domain" description="Lipoyl-binding" evidence="2">
    <location>
        <begin position="23"/>
        <end position="69"/>
    </location>
</feature>
<dbReference type="Proteomes" id="UP000782519">
    <property type="component" value="Unassembled WGS sequence"/>
</dbReference>